<reference evidence="1 2" key="1">
    <citation type="journal article" date="2022" name="DNA Res.">
        <title>Chromosomal-level genome assembly of the orchid tree Bauhinia variegata (Leguminosae; Cercidoideae) supports the allotetraploid origin hypothesis of Bauhinia.</title>
        <authorList>
            <person name="Zhong Y."/>
            <person name="Chen Y."/>
            <person name="Zheng D."/>
            <person name="Pang J."/>
            <person name="Liu Y."/>
            <person name="Luo S."/>
            <person name="Meng S."/>
            <person name="Qian L."/>
            <person name="Wei D."/>
            <person name="Dai S."/>
            <person name="Zhou R."/>
        </authorList>
    </citation>
    <scope>NUCLEOTIDE SEQUENCE [LARGE SCALE GENOMIC DNA]</scope>
    <source>
        <strain evidence="1">BV-YZ2020</strain>
    </source>
</reference>
<organism evidence="1 2">
    <name type="scientific">Bauhinia variegata</name>
    <name type="common">Purple orchid tree</name>
    <name type="synonym">Phanera variegata</name>
    <dbReference type="NCBI Taxonomy" id="167791"/>
    <lineage>
        <taxon>Eukaryota</taxon>
        <taxon>Viridiplantae</taxon>
        <taxon>Streptophyta</taxon>
        <taxon>Embryophyta</taxon>
        <taxon>Tracheophyta</taxon>
        <taxon>Spermatophyta</taxon>
        <taxon>Magnoliopsida</taxon>
        <taxon>eudicotyledons</taxon>
        <taxon>Gunneridae</taxon>
        <taxon>Pentapetalae</taxon>
        <taxon>rosids</taxon>
        <taxon>fabids</taxon>
        <taxon>Fabales</taxon>
        <taxon>Fabaceae</taxon>
        <taxon>Cercidoideae</taxon>
        <taxon>Cercideae</taxon>
        <taxon>Bauhiniinae</taxon>
        <taxon>Bauhinia</taxon>
    </lineage>
</organism>
<name>A0ACB9Q8T4_BAUVA</name>
<accession>A0ACB9Q8T4</accession>
<protein>
    <submittedName>
        <fullName evidence="1">Uncharacterized protein</fullName>
    </submittedName>
</protein>
<sequence>MADSLVEHQPIKINAENKANEVITTLPENEGSNTNSYSKNSYFQFIVNHKRTEVLKDIALDTPNFVLEDARNFLGARAKELAPGGMLVRIMQVEENGYLSIERMELADPAPWLKHKSHKVYLIL</sequence>
<proteinExistence type="predicted"/>
<keyword evidence="2" id="KW-1185">Reference proteome</keyword>
<evidence type="ECO:0000313" key="1">
    <source>
        <dbReference type="EMBL" id="KAI4357266.1"/>
    </source>
</evidence>
<dbReference type="EMBL" id="CM039426">
    <property type="protein sequence ID" value="KAI4357266.1"/>
    <property type="molecule type" value="Genomic_DNA"/>
</dbReference>
<dbReference type="Proteomes" id="UP000828941">
    <property type="component" value="Chromosome 1"/>
</dbReference>
<evidence type="ECO:0000313" key="2">
    <source>
        <dbReference type="Proteomes" id="UP000828941"/>
    </source>
</evidence>
<gene>
    <name evidence="1" type="ORF">L6164_001227</name>
</gene>
<comment type="caution">
    <text evidence="1">The sequence shown here is derived from an EMBL/GenBank/DDBJ whole genome shotgun (WGS) entry which is preliminary data.</text>
</comment>